<keyword evidence="2" id="KW-1185">Reference proteome</keyword>
<evidence type="ECO:0000313" key="1">
    <source>
        <dbReference type="EMBL" id="KAJ3526532.1"/>
    </source>
</evidence>
<accession>A0ACC1RVP0</accession>
<name>A0ACC1RVP0_9APHY</name>
<dbReference type="Proteomes" id="UP001148662">
    <property type="component" value="Unassembled WGS sequence"/>
</dbReference>
<comment type="caution">
    <text evidence="1">The sequence shown here is derived from an EMBL/GenBank/DDBJ whole genome shotgun (WGS) entry which is preliminary data.</text>
</comment>
<evidence type="ECO:0000313" key="2">
    <source>
        <dbReference type="Proteomes" id="UP001148662"/>
    </source>
</evidence>
<dbReference type="EMBL" id="JANHOG010002158">
    <property type="protein sequence ID" value="KAJ3526532.1"/>
    <property type="molecule type" value="Genomic_DNA"/>
</dbReference>
<gene>
    <name evidence="1" type="ORF">NM688_g8250</name>
</gene>
<sequence length="613" mass="69531">MRISSLKRSSPRFLHASCRVSTLGIYTRTSDDMAARPTSRVRQSWATYDALVEKAFAKHEDPTMSPEPTVHPLDTVPDNSLDPLWEKVWELKSRALAAMPSKVKSLDTAGKEATGPAKDRNSKIAPLNIQVASRQTDSQEHTKVETPRAEKLPKLKRKSSATFCTSPDGRFVTATFDMLGVHKQDMHVSFRANWVVVTWRRVKTTEKMEDRTLVRERKEKQYCQSIPLPEGTTVRLWGCNAEYWHADEDLSSRTCELHEMVNDWSSDIQIHAAYALRHWLGTVLAQHRRERRLNIIARVLILDTYLMGGAIYSTRSPEKAHLMTELPRTLDERLYNLGHEEIRFLKEKTGITDDNALKIHILKVQADIYAVHPYHCIRGFGFAKLKISRFPAYKELLRLGKERPGALFLDMACCVGNDVRKAIADGFPQSQALASDLHPEFWDAGHKLFKTTPETFPVPFIPGDAFNPDFLLPSPIPTVKPTDPLPPLNSLTSLTPLVGRLSAIHTSSFFHLFPEEKQLELAKLLAPLLSPEPGSVIFGGHGGLPQKGLRERKNSHGIHMFCHSPASWKELWETQVFNPGQVRVDAFVKENIRQDVHGEVRGYQLIWSVTRLW</sequence>
<organism evidence="1 2">
    <name type="scientific">Phlebia brevispora</name>
    <dbReference type="NCBI Taxonomy" id="194682"/>
    <lineage>
        <taxon>Eukaryota</taxon>
        <taxon>Fungi</taxon>
        <taxon>Dikarya</taxon>
        <taxon>Basidiomycota</taxon>
        <taxon>Agaricomycotina</taxon>
        <taxon>Agaricomycetes</taxon>
        <taxon>Polyporales</taxon>
        <taxon>Meruliaceae</taxon>
        <taxon>Phlebia</taxon>
    </lineage>
</organism>
<protein>
    <submittedName>
        <fullName evidence="1">Uncharacterized protein</fullName>
    </submittedName>
</protein>
<reference evidence="1" key="1">
    <citation type="submission" date="2022-07" db="EMBL/GenBank/DDBJ databases">
        <title>Genome Sequence of Phlebia brevispora.</title>
        <authorList>
            <person name="Buettner E."/>
        </authorList>
    </citation>
    <scope>NUCLEOTIDE SEQUENCE</scope>
    <source>
        <strain evidence="1">MPL23</strain>
    </source>
</reference>
<proteinExistence type="predicted"/>